<evidence type="ECO:0000313" key="2">
    <source>
        <dbReference type="Proteomes" id="UP001372338"/>
    </source>
</evidence>
<comment type="caution">
    <text evidence="1">The sequence shown here is derived from an EMBL/GenBank/DDBJ whole genome shotgun (WGS) entry which is preliminary data.</text>
</comment>
<sequence>MFITDLKIGFEQDEGKDTFLKNAEALCSDREEAETVGTQHTSQPATQPSLSFSHLLNNTTLDLRRLPPNSSVAGSHSPHSSSLVRFLPPPLFLAGLVALAATHRCWNRSCHRVLSEPLPSSSFGRGIAAATELSRSRCRSRWNRCCRKSSQSRCLSRETRVPLSHRHCLSLSRIQGCQICKLPFLRMMGNMKFLLMWVNQSYIPKLNKNLKAQMQLKLKRSFQNKSLMFGSIS</sequence>
<organism evidence="1 2">
    <name type="scientific">Crotalaria pallida</name>
    <name type="common">Smooth rattlebox</name>
    <name type="synonym">Crotalaria striata</name>
    <dbReference type="NCBI Taxonomy" id="3830"/>
    <lineage>
        <taxon>Eukaryota</taxon>
        <taxon>Viridiplantae</taxon>
        <taxon>Streptophyta</taxon>
        <taxon>Embryophyta</taxon>
        <taxon>Tracheophyta</taxon>
        <taxon>Spermatophyta</taxon>
        <taxon>Magnoliopsida</taxon>
        <taxon>eudicotyledons</taxon>
        <taxon>Gunneridae</taxon>
        <taxon>Pentapetalae</taxon>
        <taxon>rosids</taxon>
        <taxon>fabids</taxon>
        <taxon>Fabales</taxon>
        <taxon>Fabaceae</taxon>
        <taxon>Papilionoideae</taxon>
        <taxon>50 kb inversion clade</taxon>
        <taxon>genistoids sensu lato</taxon>
        <taxon>core genistoids</taxon>
        <taxon>Crotalarieae</taxon>
        <taxon>Crotalaria</taxon>
    </lineage>
</organism>
<name>A0AAN9EKA0_CROPI</name>
<evidence type="ECO:0000313" key="1">
    <source>
        <dbReference type="EMBL" id="KAK7259109.1"/>
    </source>
</evidence>
<proteinExistence type="predicted"/>
<accession>A0AAN9EKA0</accession>
<gene>
    <name evidence="1" type="ORF">RIF29_24707</name>
</gene>
<dbReference type="AlphaFoldDB" id="A0AAN9EKA0"/>
<dbReference type="Proteomes" id="UP001372338">
    <property type="component" value="Unassembled WGS sequence"/>
</dbReference>
<dbReference type="EMBL" id="JAYWIO010000005">
    <property type="protein sequence ID" value="KAK7259109.1"/>
    <property type="molecule type" value="Genomic_DNA"/>
</dbReference>
<keyword evidence="2" id="KW-1185">Reference proteome</keyword>
<reference evidence="1 2" key="1">
    <citation type="submission" date="2024-01" db="EMBL/GenBank/DDBJ databases">
        <title>The genomes of 5 underutilized Papilionoideae crops provide insights into root nodulation and disease resistanc.</title>
        <authorList>
            <person name="Yuan L."/>
        </authorList>
    </citation>
    <scope>NUCLEOTIDE SEQUENCE [LARGE SCALE GENOMIC DNA]</scope>
    <source>
        <strain evidence="1">ZHUSHIDOU_FW_LH</strain>
        <tissue evidence="1">Leaf</tissue>
    </source>
</reference>
<protein>
    <submittedName>
        <fullName evidence="1">Uncharacterized protein</fullName>
    </submittedName>
</protein>